<name>A0A7L1MA81_BOMGA</name>
<protein>
    <submittedName>
        <fullName evidence="2">FHAD1 protein</fullName>
    </submittedName>
</protein>
<accession>A0A7L1MA81</accession>
<evidence type="ECO:0000259" key="1">
    <source>
        <dbReference type="PROSITE" id="PS50006"/>
    </source>
</evidence>
<feature type="non-terminal residue" evidence="2">
    <location>
        <position position="1"/>
    </location>
</feature>
<dbReference type="Pfam" id="PF00498">
    <property type="entry name" value="FHA"/>
    <property type="match status" value="1"/>
</dbReference>
<dbReference type="PANTHER" id="PTHR18853:SF7">
    <property type="entry name" value="FORKHEAD-ASSOCIATED DOMAIN-CONTAINING PROTEIN 1"/>
    <property type="match status" value="1"/>
</dbReference>
<dbReference type="Proteomes" id="UP000532545">
    <property type="component" value="Unassembled WGS sequence"/>
</dbReference>
<dbReference type="InterPro" id="IPR008984">
    <property type="entry name" value="SMAD_FHA_dom_sf"/>
</dbReference>
<dbReference type="PROSITE" id="PS50006">
    <property type="entry name" value="FHA_DOMAIN"/>
    <property type="match status" value="1"/>
</dbReference>
<evidence type="ECO:0000313" key="2">
    <source>
        <dbReference type="EMBL" id="NXN84116.1"/>
    </source>
</evidence>
<dbReference type="PANTHER" id="PTHR18853">
    <property type="entry name" value="FORKHEAD-ASSOCIATED DOMAIN-CONTAINING PROTEIN 1-RELATED"/>
    <property type="match status" value="1"/>
</dbReference>
<dbReference type="EMBL" id="VXBU01010274">
    <property type="protein sequence ID" value="NXN84116.1"/>
    <property type="molecule type" value="Genomic_DNA"/>
</dbReference>
<reference evidence="2 3" key="1">
    <citation type="submission" date="2019-09" db="EMBL/GenBank/DDBJ databases">
        <title>Bird 10,000 Genomes (B10K) Project - Family phase.</title>
        <authorList>
            <person name="Zhang G."/>
        </authorList>
    </citation>
    <scope>NUCLEOTIDE SEQUENCE [LARGE SCALE GENOMIC DNA]</scope>
    <source>
        <strain evidence="2">B10K-DU-002-23</strain>
        <tissue evidence="2">Muscle</tissue>
    </source>
</reference>
<dbReference type="Gene3D" id="2.60.200.20">
    <property type="match status" value="1"/>
</dbReference>
<evidence type="ECO:0000313" key="3">
    <source>
        <dbReference type="Proteomes" id="UP000532545"/>
    </source>
</evidence>
<proteinExistence type="predicted"/>
<gene>
    <name evidence="2" type="primary">Fhad1_1</name>
    <name evidence="2" type="ORF">BOMGAR_R15437</name>
</gene>
<dbReference type="InterPro" id="IPR000253">
    <property type="entry name" value="FHA_dom"/>
</dbReference>
<organism evidence="2 3">
    <name type="scientific">Bombycilla garrulus</name>
    <name type="common">Bohemian waxwing</name>
    <name type="synonym">Lanius garrulus</name>
    <dbReference type="NCBI Taxonomy" id="125297"/>
    <lineage>
        <taxon>Eukaryota</taxon>
        <taxon>Metazoa</taxon>
        <taxon>Chordata</taxon>
        <taxon>Craniata</taxon>
        <taxon>Vertebrata</taxon>
        <taxon>Euteleostomi</taxon>
        <taxon>Archelosauria</taxon>
        <taxon>Archosauria</taxon>
        <taxon>Dinosauria</taxon>
        <taxon>Saurischia</taxon>
        <taxon>Theropoda</taxon>
        <taxon>Coelurosauria</taxon>
        <taxon>Aves</taxon>
        <taxon>Neognathae</taxon>
        <taxon>Neoaves</taxon>
        <taxon>Telluraves</taxon>
        <taxon>Australaves</taxon>
        <taxon>Passeriformes</taxon>
        <taxon>Bombycillidae</taxon>
        <taxon>Bombycilla</taxon>
    </lineage>
</organism>
<dbReference type="OrthoDB" id="687730at2759"/>
<feature type="domain" description="FHA" evidence="1">
    <location>
        <begin position="1"/>
        <end position="39"/>
    </location>
</feature>
<dbReference type="InterPro" id="IPR052642">
    <property type="entry name" value="CC-FHA_domain"/>
</dbReference>
<sequence>QSAGVAEHHASLEFSSSDSSFILRDLNSPQGTFVNRCQVQNAAVRVSPGDKLSFGTAGASFELLLLGEAAQVGLGMPRRG</sequence>
<keyword evidence="3" id="KW-1185">Reference proteome</keyword>
<comment type="caution">
    <text evidence="2">The sequence shown here is derived from an EMBL/GenBank/DDBJ whole genome shotgun (WGS) entry which is preliminary data.</text>
</comment>
<dbReference type="SUPFAM" id="SSF49879">
    <property type="entry name" value="SMAD/FHA domain"/>
    <property type="match status" value="1"/>
</dbReference>
<dbReference type="AlphaFoldDB" id="A0A7L1MA81"/>
<feature type="non-terminal residue" evidence="2">
    <location>
        <position position="80"/>
    </location>
</feature>